<evidence type="ECO:0000313" key="2">
    <source>
        <dbReference type="EMBL" id="KUI58265.1"/>
    </source>
</evidence>
<organism evidence="2 3">
    <name type="scientific">Cytospora mali</name>
    <name type="common">Apple Valsa canker fungus</name>
    <name type="synonym">Valsa mali</name>
    <dbReference type="NCBI Taxonomy" id="578113"/>
    <lineage>
        <taxon>Eukaryota</taxon>
        <taxon>Fungi</taxon>
        <taxon>Dikarya</taxon>
        <taxon>Ascomycota</taxon>
        <taxon>Pezizomycotina</taxon>
        <taxon>Sordariomycetes</taxon>
        <taxon>Sordariomycetidae</taxon>
        <taxon>Diaporthales</taxon>
        <taxon>Cytosporaceae</taxon>
        <taxon>Cytospora</taxon>
    </lineage>
</organism>
<proteinExistence type="predicted"/>
<evidence type="ECO:0000256" key="1">
    <source>
        <dbReference type="ARBA" id="ARBA00023002"/>
    </source>
</evidence>
<dbReference type="PANTHER" id="PTHR35870">
    <property type="entry name" value="PROTEIN, PUTATIVE (AFU_ORTHOLOGUE AFUA_5G03330)-RELATED"/>
    <property type="match status" value="1"/>
</dbReference>
<dbReference type="InterPro" id="IPR025337">
    <property type="entry name" value="Questin_oxidase-like"/>
</dbReference>
<keyword evidence="3" id="KW-1185">Reference proteome</keyword>
<protein>
    <submittedName>
        <fullName evidence="2">Uncharacterized protein</fullName>
    </submittedName>
</protein>
<reference evidence="3" key="1">
    <citation type="submission" date="2014-12" db="EMBL/GenBank/DDBJ databases">
        <title>Genome Sequence of Valsa Canker Pathogens Uncovers a Specific Adaption of Colonization on Woody Bark.</title>
        <authorList>
            <person name="Yin Z."/>
            <person name="Liu H."/>
            <person name="Gao X."/>
            <person name="Li Z."/>
            <person name="Song N."/>
            <person name="Ke X."/>
            <person name="Dai Q."/>
            <person name="Wu Y."/>
            <person name="Sun Y."/>
            <person name="Xu J.-R."/>
            <person name="Kang Z.K."/>
            <person name="Wang L."/>
            <person name="Huang L."/>
        </authorList>
    </citation>
    <scope>NUCLEOTIDE SEQUENCE [LARGE SCALE GENOMIC DNA]</scope>
    <source>
        <strain evidence="3">SXYL134</strain>
    </source>
</reference>
<gene>
    <name evidence="2" type="ORF">VP1G_05526</name>
</gene>
<dbReference type="AlphaFoldDB" id="A0A194V2T9"/>
<keyword evidence="1" id="KW-0560">Oxidoreductase</keyword>
<dbReference type="Proteomes" id="UP000078576">
    <property type="component" value="Unassembled WGS sequence"/>
</dbReference>
<dbReference type="EMBL" id="KN714710">
    <property type="protein sequence ID" value="KUI58265.1"/>
    <property type="molecule type" value="Genomic_DNA"/>
</dbReference>
<name>A0A194V2T9_CYTMA</name>
<dbReference type="Pfam" id="PF14027">
    <property type="entry name" value="Questin_oxidase"/>
    <property type="match status" value="1"/>
</dbReference>
<accession>A0A194V2T9</accession>
<dbReference type="PANTHER" id="PTHR35870:SF6">
    <property type="entry name" value="MGS207 PROTEIN"/>
    <property type="match status" value="1"/>
</dbReference>
<dbReference type="GO" id="GO:0016491">
    <property type="term" value="F:oxidoreductase activity"/>
    <property type="evidence" value="ECO:0007669"/>
    <property type="project" value="UniProtKB-KW"/>
</dbReference>
<evidence type="ECO:0000313" key="3">
    <source>
        <dbReference type="Proteomes" id="UP000078576"/>
    </source>
</evidence>
<dbReference type="OrthoDB" id="10265971at2759"/>
<sequence>MFNSLLTKDHVTSALMQDGNCHNEVPLVGLEMLLFGHDTDFVQALTTVLLMAGSPAQLKTVYEHNVTSLKPWAIAPGRVNCIEDQQRHLGDSRYLVMIFWPQWNNEAHREGEHRYQRAYMDFFSMQHGHFKGSYKALLDARLICGPQPLMYGFLGGFGRAMITLSDSMEVRNPILVVQSLVLASVDYSNAICAILSDSRFDQPHEAPLNPELIIGRIAYDGRFSLNISGPGFQHAAAVLSNPAARSAILGYVHHLDTTNVQELLEQLSRVSVLMLCAAHKKDLPAFDMYLSRPISLVQSLRVLLQECHQLKTSFIRGTWLLFILVYIAQLRPYLDKSLVWSFPLPEERSTWDHFYVEPLLLLRLERDDCRG</sequence>